<dbReference type="EMBL" id="WSRP01000055">
    <property type="protein sequence ID" value="MVX57902.1"/>
    <property type="molecule type" value="Genomic_DNA"/>
</dbReference>
<dbReference type="InterPro" id="IPR036388">
    <property type="entry name" value="WH-like_DNA-bd_sf"/>
</dbReference>
<name>A0A6L6YLN3_9BURK</name>
<protein>
    <submittedName>
        <fullName evidence="1">RepB family plasmid replication initiator protein</fullName>
    </submittedName>
</protein>
<evidence type="ECO:0000313" key="1">
    <source>
        <dbReference type="EMBL" id="MVX57902.1"/>
    </source>
</evidence>
<dbReference type="AlphaFoldDB" id="A0A6L6YLN3"/>
<dbReference type="InterPro" id="IPR036390">
    <property type="entry name" value="WH_DNA-bd_sf"/>
</dbReference>
<dbReference type="OrthoDB" id="9965593at2"/>
<organism evidence="1 2">
    <name type="scientific">Parasutterella muris</name>
    <dbReference type="NCBI Taxonomy" id="2565572"/>
    <lineage>
        <taxon>Bacteria</taxon>
        <taxon>Pseudomonadati</taxon>
        <taxon>Pseudomonadota</taxon>
        <taxon>Betaproteobacteria</taxon>
        <taxon>Burkholderiales</taxon>
        <taxon>Sutterellaceae</taxon>
        <taxon>Parasutterella</taxon>
    </lineage>
</organism>
<dbReference type="RefSeq" id="WP_160336316.1">
    <property type="nucleotide sequence ID" value="NZ_CALPCR010000056.1"/>
</dbReference>
<evidence type="ECO:0000313" key="2">
    <source>
        <dbReference type="Proteomes" id="UP000472580"/>
    </source>
</evidence>
<gene>
    <name evidence="1" type="ORF">E5987_11995</name>
</gene>
<reference evidence="1 2" key="1">
    <citation type="submission" date="2019-12" db="EMBL/GenBank/DDBJ databases">
        <title>Microbes associate with the intestines of laboratory mice.</title>
        <authorList>
            <person name="Navarre W."/>
            <person name="Wong E."/>
        </authorList>
    </citation>
    <scope>NUCLEOTIDE SEQUENCE [LARGE SCALE GENOMIC DNA]</scope>
    <source>
        <strain evidence="1 2">NM82_D38</strain>
    </source>
</reference>
<keyword evidence="2" id="KW-1185">Reference proteome</keyword>
<accession>A0A6L6YLN3</accession>
<proteinExistence type="predicted"/>
<dbReference type="Proteomes" id="UP000472580">
    <property type="component" value="Unassembled WGS sequence"/>
</dbReference>
<dbReference type="Gene3D" id="1.10.10.10">
    <property type="entry name" value="Winged helix-like DNA-binding domain superfamily/Winged helix DNA-binding domain"/>
    <property type="match status" value="1"/>
</dbReference>
<sequence length="156" mass="17742">MKTKSKSGTLYKEDILQSVLELTAVQAEILSFILSGKTSDAIDLKAFYPVTAADISLLRDMEPQLAFETLQKESSSLFDQFVMIRGGIEAESDEDMEFYRWLGQLRYYEDDKAVGYLFSDMVKLYLPDILKSLQIREKKSSPIQRELGLFGDESGN</sequence>
<comment type="caution">
    <text evidence="1">The sequence shown here is derived from an EMBL/GenBank/DDBJ whole genome shotgun (WGS) entry which is preliminary data.</text>
</comment>
<dbReference type="SUPFAM" id="SSF46785">
    <property type="entry name" value="Winged helix' DNA-binding domain"/>
    <property type="match status" value="1"/>
</dbReference>